<dbReference type="PIRSF" id="PIRSF034585">
    <property type="entry name" value="SrfB"/>
    <property type="match status" value="1"/>
</dbReference>
<dbReference type="InterPro" id="IPR009216">
    <property type="entry name" value="Virulence_factor_SrfB"/>
</dbReference>
<dbReference type="Pfam" id="PF07520">
    <property type="entry name" value="SrfB"/>
    <property type="match status" value="1"/>
</dbReference>
<gene>
    <name evidence="1" type="ORF">J1778_12805</name>
</gene>
<proteinExistence type="predicted"/>
<comment type="caution">
    <text evidence="1">The sequence shown here is derived from an EMBL/GenBank/DDBJ whole genome shotgun (WGS) entry which is preliminary data.</text>
</comment>
<accession>A0ABS6LVP9</accession>
<keyword evidence="2" id="KW-1185">Reference proteome</keyword>
<name>A0ABS6LVP9_9GAMM</name>
<evidence type="ECO:0000313" key="1">
    <source>
        <dbReference type="EMBL" id="MBU9856158.1"/>
    </source>
</evidence>
<protein>
    <submittedName>
        <fullName evidence="1">Virulence factor SrfB</fullName>
    </submittedName>
</protein>
<sequence length="990" mass="110033">MLATLIDFKPAVTLIQNSSVQFLDFGLNPVGASPHAGRFVRHSVNGPLLRLSYDTLSERFTLPAENGGEPELVRPEMTVSLEHSLQVMDNVWLPLPFMRFSPPRVFTNSPANWARVQIKRLPAPDEAGNTVRLCIAFDTKVHADDSATAQLALTARDVRDGSRFALAWHNHEIREFLDETWVDGWLREVFVHYATHKETRSAGDISSAMKAFEYQAHFLNILEMLGTQLMIPEVQIVTETLSNAPVPVDLILDVGNTHTCGVILEDHGPKNAGLQQSAELHIRSLTEPQLISEPLFTSRLEFNEAKFGKHHFSVESGRDEAFVWPSFARVGDEARQLATRRLGTEGASGISSPRRYLWDDAPSDQAWRFSQLTGKTPREPRAIALPLMNLMNDDGQPLYRLPPEERLPVFSPNYSRSSLMTIMLCELLAQALAQINSVGHRQSMGLTHAPRQLRDIVLTLPSAMPKQEREIFRQRVEEAVKLVWKSLGWQPKDDDMLPGSGSRATVVPLPKVQMEWDEATCGQLVWLYNEVINNYAGHAEVFFQSLARPDRQLAGDEPQGRTLRVASVDIGGGTTDMAITQYQLDDGAGSNVKITPNLLFREGFKIAGDDILLDVIRHCILPALENTLQKAGVTDAARVMNKLFGDAALDGSRATLRQQVTLQLFIPLGHAILASWENSDPHDHGALFEGRFGELIPRQPTQNVINYIHQTIQPLLPADAQPFDVLDVPLLVKLASLKEALLTGRFSLTAPLQSLCEVINHYCCDVLLVTGRPSCFPGVQALLRYQQPVPVNRIVWLDSYQIHERFPFGQQGRVVNPKSTAALGAMLCSLAMDLRLPGFNFKSADIQAYSTIRYLGVLEGNQTLNAENVWYAQVDLDCPTARLDDNLSFPVRGDICLGFRQLADARWPATPLYQLKINTPALAKRIAGDGILQVQLQYDQQNGGFSLAHATMQDGSPLPEGAVSLKLNTLASSYNGENHYWIDSGSVYLK</sequence>
<dbReference type="EMBL" id="JAFMOW010000063">
    <property type="protein sequence ID" value="MBU9856158.1"/>
    <property type="molecule type" value="Genomic_DNA"/>
</dbReference>
<reference evidence="1 2" key="1">
    <citation type="submission" date="2021-03" db="EMBL/GenBank/DDBJ databases">
        <title>Five novel Rahnella species.</title>
        <authorList>
            <person name="Brady C."/>
            <person name="Asselin J."/>
            <person name="Beer S."/>
            <person name="Bruberg M.B."/>
            <person name="Crampton B."/>
            <person name="Venter S."/>
            <person name="Arnold D."/>
            <person name="Denman S."/>
        </authorList>
    </citation>
    <scope>NUCLEOTIDE SEQUENCE [LARGE SCALE GENOMIC DNA]</scope>
    <source>
        <strain evidence="1 2">H11b</strain>
    </source>
</reference>
<evidence type="ECO:0000313" key="2">
    <source>
        <dbReference type="Proteomes" id="UP000734343"/>
    </source>
</evidence>
<dbReference type="RefSeq" id="WP_217173498.1">
    <property type="nucleotide sequence ID" value="NZ_JAFMOW010000063.1"/>
</dbReference>
<dbReference type="Proteomes" id="UP000734343">
    <property type="component" value="Unassembled WGS sequence"/>
</dbReference>
<organism evidence="1 2">
    <name type="scientific">Rahnella bonaserana</name>
    <dbReference type="NCBI Taxonomy" id="2816248"/>
    <lineage>
        <taxon>Bacteria</taxon>
        <taxon>Pseudomonadati</taxon>
        <taxon>Pseudomonadota</taxon>
        <taxon>Gammaproteobacteria</taxon>
        <taxon>Enterobacterales</taxon>
        <taxon>Yersiniaceae</taxon>
        <taxon>Rahnella</taxon>
    </lineage>
</organism>